<gene>
    <name evidence="2" type="ORF">EC9_00760</name>
</gene>
<evidence type="ECO:0000313" key="2">
    <source>
        <dbReference type="EMBL" id="QDS85918.1"/>
    </source>
</evidence>
<dbReference type="EMBL" id="CP036261">
    <property type="protein sequence ID" value="QDS85918.1"/>
    <property type="molecule type" value="Genomic_DNA"/>
</dbReference>
<evidence type="ECO:0000313" key="3">
    <source>
        <dbReference type="Proteomes" id="UP000319557"/>
    </source>
</evidence>
<protein>
    <submittedName>
        <fullName evidence="2">Uncharacterized protein</fullName>
    </submittedName>
</protein>
<feature type="region of interest" description="Disordered" evidence="1">
    <location>
        <begin position="53"/>
        <end position="88"/>
    </location>
</feature>
<sequence>MQVHAQGTRHRPRRLRPGVASAGVIRRPPLRDDLRLPSAVPAGASFATEITEHTEEISHAPNPRWPLSSLWQKSQQQQPPNPDGIADGSRWFERSEYHRLPFTLSSAAPDGAHIDLRSLRDQRALGPRVPEGAAARRPPATICEHCRNVPLANIACFGIVANPTRSLRCLVRLCGFARNRPSAGRRLCRRRSAPLRRFARPRGSHRLSAAQTRR</sequence>
<keyword evidence="3" id="KW-1185">Reference proteome</keyword>
<reference evidence="2 3" key="1">
    <citation type="submission" date="2019-02" db="EMBL/GenBank/DDBJ databases">
        <title>Deep-cultivation of Planctomycetes and their phenomic and genomic characterization uncovers novel biology.</title>
        <authorList>
            <person name="Wiegand S."/>
            <person name="Jogler M."/>
            <person name="Boedeker C."/>
            <person name="Pinto D."/>
            <person name="Vollmers J."/>
            <person name="Rivas-Marin E."/>
            <person name="Kohn T."/>
            <person name="Peeters S.H."/>
            <person name="Heuer A."/>
            <person name="Rast P."/>
            <person name="Oberbeckmann S."/>
            <person name="Bunk B."/>
            <person name="Jeske O."/>
            <person name="Meyerdierks A."/>
            <person name="Storesund J.E."/>
            <person name="Kallscheuer N."/>
            <person name="Luecker S."/>
            <person name="Lage O.M."/>
            <person name="Pohl T."/>
            <person name="Merkel B.J."/>
            <person name="Hornburger P."/>
            <person name="Mueller R.-W."/>
            <person name="Bruemmer F."/>
            <person name="Labrenz M."/>
            <person name="Spormann A.M."/>
            <person name="Op den Camp H."/>
            <person name="Overmann J."/>
            <person name="Amann R."/>
            <person name="Jetten M.S.M."/>
            <person name="Mascher T."/>
            <person name="Medema M.H."/>
            <person name="Devos D.P."/>
            <person name="Kaster A.-K."/>
            <person name="Ovreas L."/>
            <person name="Rohde M."/>
            <person name="Galperin M.Y."/>
            <person name="Jogler C."/>
        </authorList>
    </citation>
    <scope>NUCLEOTIDE SEQUENCE [LARGE SCALE GENOMIC DNA]</scope>
    <source>
        <strain evidence="2 3">EC9</strain>
    </source>
</reference>
<name>A0A517LTH1_9BACT</name>
<accession>A0A517LTH1</accession>
<evidence type="ECO:0000256" key="1">
    <source>
        <dbReference type="SAM" id="MobiDB-lite"/>
    </source>
</evidence>
<feature type="compositionally biased region" description="Low complexity" evidence="1">
    <location>
        <begin position="65"/>
        <end position="78"/>
    </location>
</feature>
<dbReference type="AlphaFoldDB" id="A0A517LTH1"/>
<dbReference type="Proteomes" id="UP000319557">
    <property type="component" value="Chromosome"/>
</dbReference>
<dbReference type="KEGG" id="ruv:EC9_00760"/>
<organism evidence="2 3">
    <name type="scientific">Rosistilla ulvae</name>
    <dbReference type="NCBI Taxonomy" id="1930277"/>
    <lineage>
        <taxon>Bacteria</taxon>
        <taxon>Pseudomonadati</taxon>
        <taxon>Planctomycetota</taxon>
        <taxon>Planctomycetia</taxon>
        <taxon>Pirellulales</taxon>
        <taxon>Pirellulaceae</taxon>
        <taxon>Rosistilla</taxon>
    </lineage>
</organism>
<proteinExistence type="predicted"/>